<accession>A0A7R8W8Z3</accession>
<organism evidence="2">
    <name type="scientific">Cyprideis torosa</name>
    <dbReference type="NCBI Taxonomy" id="163714"/>
    <lineage>
        <taxon>Eukaryota</taxon>
        <taxon>Metazoa</taxon>
        <taxon>Ecdysozoa</taxon>
        <taxon>Arthropoda</taxon>
        <taxon>Crustacea</taxon>
        <taxon>Oligostraca</taxon>
        <taxon>Ostracoda</taxon>
        <taxon>Podocopa</taxon>
        <taxon>Podocopida</taxon>
        <taxon>Cytherocopina</taxon>
        <taxon>Cytheroidea</taxon>
        <taxon>Cytherideidae</taxon>
        <taxon>Cyprideis</taxon>
    </lineage>
</organism>
<feature type="compositionally biased region" description="Polar residues" evidence="1">
    <location>
        <begin position="127"/>
        <end position="152"/>
    </location>
</feature>
<feature type="compositionally biased region" description="Low complexity" evidence="1">
    <location>
        <begin position="116"/>
        <end position="126"/>
    </location>
</feature>
<gene>
    <name evidence="2" type="ORF">CTOB1V02_LOCUS2746</name>
</gene>
<sequence>MDAAMRDKNRILLESSTPNGVPALPAVPTPTGTLLERSAPDGGEVPSEVPTIESTEVMETSAKNAKESAVEGLDDARVGSEASTQKDVVDLWEDDQSDYEEALAAPPASTAPQGTAVEEAVSESSSGKTLLSQSLSNPSDIGTDTRARLSTGSSSSKPMRLSSSSSASYKRPAISDNLDAADIKTLQWKVKSDPGGSGALADPVDELFAGMAPEIAKVSTVRVDDSSSKTSSSASKFSMVDVLNDDQGDTGWDELEW</sequence>
<evidence type="ECO:0000256" key="1">
    <source>
        <dbReference type="SAM" id="MobiDB-lite"/>
    </source>
</evidence>
<feature type="compositionally biased region" description="Basic and acidic residues" evidence="1">
    <location>
        <begin position="64"/>
        <end position="78"/>
    </location>
</feature>
<feature type="compositionally biased region" description="Polar residues" evidence="1">
    <location>
        <begin position="52"/>
        <end position="63"/>
    </location>
</feature>
<feature type="region of interest" description="Disordered" evidence="1">
    <location>
        <begin position="1"/>
        <end position="173"/>
    </location>
</feature>
<proteinExistence type="predicted"/>
<feature type="compositionally biased region" description="Acidic residues" evidence="1">
    <location>
        <begin position="90"/>
        <end position="101"/>
    </location>
</feature>
<dbReference type="AlphaFoldDB" id="A0A7R8W8Z3"/>
<reference evidence="2" key="1">
    <citation type="submission" date="2020-11" db="EMBL/GenBank/DDBJ databases">
        <authorList>
            <person name="Tran Van P."/>
        </authorList>
    </citation>
    <scope>NUCLEOTIDE SEQUENCE</scope>
</reference>
<evidence type="ECO:0000313" key="2">
    <source>
        <dbReference type="EMBL" id="CAD7224793.1"/>
    </source>
</evidence>
<protein>
    <submittedName>
        <fullName evidence="2">Uncharacterized protein</fullName>
    </submittedName>
</protein>
<dbReference type="EMBL" id="OB660442">
    <property type="protein sequence ID" value="CAD7224793.1"/>
    <property type="molecule type" value="Genomic_DNA"/>
</dbReference>
<feature type="compositionally biased region" description="Low complexity" evidence="1">
    <location>
        <begin position="153"/>
        <end position="168"/>
    </location>
</feature>
<feature type="compositionally biased region" description="Basic and acidic residues" evidence="1">
    <location>
        <begin position="1"/>
        <end position="11"/>
    </location>
</feature>
<name>A0A7R8W8Z3_9CRUS</name>